<evidence type="ECO:0000313" key="8">
    <source>
        <dbReference type="EMBL" id="MBB6344810.1"/>
    </source>
</evidence>
<evidence type="ECO:0000256" key="3">
    <source>
        <dbReference type="ARBA" id="ARBA00023125"/>
    </source>
</evidence>
<dbReference type="GO" id="GO:0000976">
    <property type="term" value="F:transcription cis-regulatory region binding"/>
    <property type="evidence" value="ECO:0007669"/>
    <property type="project" value="TreeGrafter"/>
</dbReference>
<accession>A0A7X0EXH0</accession>
<dbReference type="Gene3D" id="1.10.10.60">
    <property type="entry name" value="Homeodomain-like"/>
    <property type="match status" value="1"/>
</dbReference>
<keyword evidence="9" id="KW-1185">Reference proteome</keyword>
<evidence type="ECO:0000256" key="4">
    <source>
        <dbReference type="ARBA" id="ARBA00023163"/>
    </source>
</evidence>
<dbReference type="PANTHER" id="PTHR30055">
    <property type="entry name" value="HTH-TYPE TRANSCRIPTIONAL REGULATOR RUTR"/>
    <property type="match status" value="1"/>
</dbReference>
<dbReference type="GO" id="GO:0003700">
    <property type="term" value="F:DNA-binding transcription factor activity"/>
    <property type="evidence" value="ECO:0007669"/>
    <property type="project" value="TreeGrafter"/>
</dbReference>
<feature type="DNA-binding region" description="H-T-H motif" evidence="5">
    <location>
        <begin position="45"/>
        <end position="64"/>
    </location>
</feature>
<dbReference type="PROSITE" id="PS50977">
    <property type="entry name" value="HTH_TETR_2"/>
    <property type="match status" value="1"/>
</dbReference>
<keyword evidence="2" id="KW-0805">Transcription regulation</keyword>
<dbReference type="RefSeq" id="WP_185082875.1">
    <property type="nucleotide sequence ID" value="NZ_JACHJB010000001.1"/>
</dbReference>
<evidence type="ECO:0000256" key="2">
    <source>
        <dbReference type="ARBA" id="ARBA00023015"/>
    </source>
</evidence>
<dbReference type="Pfam" id="PF00440">
    <property type="entry name" value="TetR_N"/>
    <property type="match status" value="1"/>
</dbReference>
<dbReference type="InterPro" id="IPR003012">
    <property type="entry name" value="Tet_transcr_reg_TetR"/>
</dbReference>
<keyword evidence="3 5" id="KW-0238">DNA-binding</keyword>
<dbReference type="InterPro" id="IPR023772">
    <property type="entry name" value="DNA-bd_HTH_TetR-type_CS"/>
</dbReference>
<dbReference type="PRINTS" id="PR00400">
    <property type="entry name" value="TETREPRESSOR"/>
</dbReference>
<protein>
    <submittedName>
        <fullName evidence="8">AcrR family transcriptional regulator</fullName>
    </submittedName>
</protein>
<gene>
    <name evidence="8" type="ORF">FHU36_001319</name>
</gene>
<dbReference type="Gene3D" id="1.10.357.10">
    <property type="entry name" value="Tetracycline Repressor, domain 2"/>
    <property type="match status" value="1"/>
</dbReference>
<evidence type="ECO:0000256" key="1">
    <source>
        <dbReference type="ARBA" id="ARBA00022491"/>
    </source>
</evidence>
<dbReference type="InterPro" id="IPR050109">
    <property type="entry name" value="HTH-type_TetR-like_transc_reg"/>
</dbReference>
<evidence type="ECO:0000256" key="6">
    <source>
        <dbReference type="SAM" id="MobiDB-lite"/>
    </source>
</evidence>
<dbReference type="GO" id="GO:0046677">
    <property type="term" value="P:response to antibiotic"/>
    <property type="evidence" value="ECO:0007669"/>
    <property type="project" value="InterPro"/>
</dbReference>
<dbReference type="SUPFAM" id="SSF46689">
    <property type="entry name" value="Homeodomain-like"/>
    <property type="match status" value="1"/>
</dbReference>
<dbReference type="SUPFAM" id="SSF48498">
    <property type="entry name" value="Tetracyclin repressor-like, C-terminal domain"/>
    <property type="match status" value="1"/>
</dbReference>
<sequence length="237" mass="26210">MSGQKISSVWLREPRQSGRTPGRSREEIVRATLELLDAEGLDGLSMRKLGAKLSAGATSVYWYVENKDELLELAYDEIWGKITIPVPEEAGWRETASTFAHSMRAVILAHPWVAALLGRLPALGPNALAMADLLRRAFRLAGFKGLDIDYANTTLTAYVFGMVIPEIVWRQTMGGEELDPESMRQTFEHVARDFPDLLARLTEVNDLPAQAIREISFDFGLVSVLDGLAARLRPAGS</sequence>
<dbReference type="InterPro" id="IPR036271">
    <property type="entry name" value="Tet_transcr_reg_TetR-rel_C_sf"/>
</dbReference>
<feature type="domain" description="HTH tetR-type" evidence="7">
    <location>
        <begin position="22"/>
        <end position="82"/>
    </location>
</feature>
<dbReference type="Pfam" id="PF02909">
    <property type="entry name" value="TetR_C_1"/>
    <property type="match status" value="1"/>
</dbReference>
<dbReference type="EMBL" id="JACHJB010000001">
    <property type="protein sequence ID" value="MBB6344810.1"/>
    <property type="molecule type" value="Genomic_DNA"/>
</dbReference>
<dbReference type="InterPro" id="IPR009057">
    <property type="entry name" value="Homeodomain-like_sf"/>
</dbReference>
<comment type="caution">
    <text evidence="8">The sequence shown here is derived from an EMBL/GenBank/DDBJ whole genome shotgun (WGS) entry which is preliminary data.</text>
</comment>
<dbReference type="InterPro" id="IPR004111">
    <property type="entry name" value="Repressor_TetR_C"/>
</dbReference>
<dbReference type="AlphaFoldDB" id="A0A7X0EXH0"/>
<reference evidence="8 9" key="1">
    <citation type="submission" date="2020-08" db="EMBL/GenBank/DDBJ databases">
        <title>Sequencing the genomes of 1000 actinobacteria strains.</title>
        <authorList>
            <person name="Klenk H.-P."/>
        </authorList>
    </citation>
    <scope>NUCLEOTIDE SEQUENCE [LARGE SCALE GENOMIC DNA]</scope>
    <source>
        <strain evidence="8 9">DSM 45913</strain>
    </source>
</reference>
<evidence type="ECO:0000256" key="5">
    <source>
        <dbReference type="PROSITE-ProRule" id="PRU00335"/>
    </source>
</evidence>
<feature type="region of interest" description="Disordered" evidence="6">
    <location>
        <begin position="1"/>
        <end position="24"/>
    </location>
</feature>
<evidence type="ECO:0000313" key="9">
    <source>
        <dbReference type="Proteomes" id="UP000583800"/>
    </source>
</evidence>
<dbReference type="PROSITE" id="PS01081">
    <property type="entry name" value="HTH_TETR_1"/>
    <property type="match status" value="1"/>
</dbReference>
<dbReference type="InterPro" id="IPR001647">
    <property type="entry name" value="HTH_TetR"/>
</dbReference>
<dbReference type="Proteomes" id="UP000583800">
    <property type="component" value="Unassembled WGS sequence"/>
</dbReference>
<dbReference type="GO" id="GO:0045892">
    <property type="term" value="P:negative regulation of DNA-templated transcription"/>
    <property type="evidence" value="ECO:0007669"/>
    <property type="project" value="InterPro"/>
</dbReference>
<dbReference type="PANTHER" id="PTHR30055:SF151">
    <property type="entry name" value="TRANSCRIPTIONAL REGULATORY PROTEIN"/>
    <property type="match status" value="1"/>
</dbReference>
<evidence type="ECO:0000259" key="7">
    <source>
        <dbReference type="PROSITE" id="PS50977"/>
    </source>
</evidence>
<name>A0A7X0EXH0_9ACTN</name>
<keyword evidence="4" id="KW-0804">Transcription</keyword>
<proteinExistence type="predicted"/>
<keyword evidence="1" id="KW-0678">Repressor</keyword>
<organism evidence="8 9">
    <name type="scientific">Nonomuraea muscovyensis</name>
    <dbReference type="NCBI Taxonomy" id="1124761"/>
    <lineage>
        <taxon>Bacteria</taxon>
        <taxon>Bacillati</taxon>
        <taxon>Actinomycetota</taxon>
        <taxon>Actinomycetes</taxon>
        <taxon>Streptosporangiales</taxon>
        <taxon>Streptosporangiaceae</taxon>
        <taxon>Nonomuraea</taxon>
    </lineage>
</organism>